<accession>A0A3Q7NQE4</accession>
<dbReference type="RefSeq" id="XP_025705606.1">
    <property type="nucleotide sequence ID" value="XM_025849821.1"/>
</dbReference>
<gene>
    <name evidence="2" type="primary">LOC112807135</name>
</gene>
<organism evidence="1 2">
    <name type="scientific">Callorhinus ursinus</name>
    <name type="common">Northern fur seal</name>
    <dbReference type="NCBI Taxonomy" id="34884"/>
    <lineage>
        <taxon>Eukaryota</taxon>
        <taxon>Metazoa</taxon>
        <taxon>Chordata</taxon>
        <taxon>Craniata</taxon>
        <taxon>Vertebrata</taxon>
        <taxon>Euteleostomi</taxon>
        <taxon>Mammalia</taxon>
        <taxon>Eutheria</taxon>
        <taxon>Laurasiatheria</taxon>
        <taxon>Carnivora</taxon>
        <taxon>Caniformia</taxon>
        <taxon>Pinnipedia</taxon>
        <taxon>Otariidae</taxon>
        <taxon>Callorhinus</taxon>
    </lineage>
</organism>
<reference evidence="2" key="2">
    <citation type="submission" date="2025-08" db="UniProtKB">
        <authorList>
            <consortium name="RefSeq"/>
        </authorList>
    </citation>
    <scope>IDENTIFICATION</scope>
    <source>
        <tissue evidence="2">Blood</tissue>
    </source>
</reference>
<evidence type="ECO:0000313" key="2">
    <source>
        <dbReference type="RefSeq" id="XP_025705606.1"/>
    </source>
</evidence>
<dbReference type="Proteomes" id="UP000286641">
    <property type="component" value="Unplaced"/>
</dbReference>
<proteinExistence type="predicted"/>
<sequence length="160" mass="17372">MLLRQGPQEAHTSSISKMLPPPLFLPLLWADAPRSLTIRIFRGNSTAAAPPRASAFSHLDIVRPCASGPASSLACQSLQHPPAHHNSVQRCLYNALDLAPVPPLLRPSHSSLWFLEERLGASPVCEPPSLALQVVRPTCVHAPPQHHTSKPTSWDVLCQV</sequence>
<reference key="1">
    <citation type="submission" date="2019-01" db="UniProtKB">
        <authorList>
            <consortium name="RefSeq"/>
        </authorList>
    </citation>
    <scope>IDENTIFICATION</scope>
</reference>
<dbReference type="AlphaFoldDB" id="A0A3Q7NQE4"/>
<keyword evidence="1" id="KW-1185">Reference proteome</keyword>
<evidence type="ECO:0000313" key="1">
    <source>
        <dbReference type="Proteomes" id="UP000286641"/>
    </source>
</evidence>
<name>A0A3Q7NQE4_CALUR</name>
<protein>
    <submittedName>
        <fullName evidence="2">Uncharacterized protein LOC112807135 isoform X3</fullName>
    </submittedName>
</protein>